<keyword evidence="3" id="KW-1185">Reference proteome</keyword>
<proteinExistence type="predicted"/>
<dbReference type="Gene3D" id="2.60.120.620">
    <property type="entry name" value="q2cbj1_9rhob like domain"/>
    <property type="match status" value="1"/>
</dbReference>
<evidence type="ECO:0000313" key="3">
    <source>
        <dbReference type="Proteomes" id="UP001501523"/>
    </source>
</evidence>
<dbReference type="RefSeq" id="WP_343785944.1">
    <property type="nucleotide sequence ID" value="NZ_BAAAEU010000001.1"/>
</dbReference>
<comment type="caution">
    <text evidence="2">The sequence shown here is derived from an EMBL/GenBank/DDBJ whole genome shotgun (WGS) entry which is preliminary data.</text>
</comment>
<dbReference type="EMBL" id="BAAAEU010000001">
    <property type="protein sequence ID" value="GAA0704010.1"/>
    <property type="molecule type" value="Genomic_DNA"/>
</dbReference>
<organism evidence="2 3">
    <name type="scientific">Dokdonella soli</name>
    <dbReference type="NCBI Taxonomy" id="529810"/>
    <lineage>
        <taxon>Bacteria</taxon>
        <taxon>Pseudomonadati</taxon>
        <taxon>Pseudomonadota</taxon>
        <taxon>Gammaproteobacteria</taxon>
        <taxon>Lysobacterales</taxon>
        <taxon>Rhodanobacteraceae</taxon>
        <taxon>Dokdonella</taxon>
    </lineage>
</organism>
<evidence type="ECO:0000259" key="1">
    <source>
        <dbReference type="Pfam" id="PF13640"/>
    </source>
</evidence>
<dbReference type="InterPro" id="IPR044862">
    <property type="entry name" value="Pro_4_hyd_alph_FE2OG_OXY"/>
</dbReference>
<dbReference type="Pfam" id="PF13640">
    <property type="entry name" value="2OG-FeII_Oxy_3"/>
    <property type="match status" value="1"/>
</dbReference>
<name>A0ABN1IBZ2_9GAMM</name>
<feature type="domain" description="Prolyl 4-hydroxylase alpha subunit Fe(2+) 2OG dioxygenase" evidence="1">
    <location>
        <begin position="118"/>
        <end position="200"/>
    </location>
</feature>
<sequence>MNAVPLSPDRSADDGHLLDPARLDRPDTLVCTLPFPFMVAHAQLPSAASDELARDFPRYPSAGFFPHEVGDCGASINRLITELTSSEFADAIGARLGVPELGTYPSLVTICRALNKRHGTIHTDSKSKVVTALLYLNESWPDISEGCFRFLNRIDDIDDVVMSEIRPLYGNLVAFRRADNSFHGHLPHEGERRVIQVAWLTSEDEKLRKTQRGKLSRLFKKLFGGLDRRLGAGRDRNAAHRD</sequence>
<dbReference type="Proteomes" id="UP001501523">
    <property type="component" value="Unassembled WGS sequence"/>
</dbReference>
<gene>
    <name evidence="2" type="ORF">GCM10009105_00530</name>
</gene>
<protein>
    <recommendedName>
        <fullName evidence="1">Prolyl 4-hydroxylase alpha subunit Fe(2+) 2OG dioxygenase domain-containing protein</fullName>
    </recommendedName>
</protein>
<reference evidence="2 3" key="1">
    <citation type="journal article" date="2019" name="Int. J. Syst. Evol. Microbiol.">
        <title>The Global Catalogue of Microorganisms (GCM) 10K type strain sequencing project: providing services to taxonomists for standard genome sequencing and annotation.</title>
        <authorList>
            <consortium name="The Broad Institute Genomics Platform"/>
            <consortium name="The Broad Institute Genome Sequencing Center for Infectious Disease"/>
            <person name="Wu L."/>
            <person name="Ma J."/>
        </authorList>
    </citation>
    <scope>NUCLEOTIDE SEQUENCE [LARGE SCALE GENOMIC DNA]</scope>
    <source>
        <strain evidence="2 3">JCM 15421</strain>
    </source>
</reference>
<evidence type="ECO:0000313" key="2">
    <source>
        <dbReference type="EMBL" id="GAA0704010.1"/>
    </source>
</evidence>
<accession>A0ABN1IBZ2</accession>